<proteinExistence type="predicted"/>
<dbReference type="Proteomes" id="UP001176940">
    <property type="component" value="Unassembled WGS sequence"/>
</dbReference>
<accession>A0ABN9L654</accession>
<evidence type="ECO:0000313" key="2">
    <source>
        <dbReference type="Proteomes" id="UP001176940"/>
    </source>
</evidence>
<comment type="caution">
    <text evidence="1">The sequence shown here is derived from an EMBL/GenBank/DDBJ whole genome shotgun (WGS) entry which is preliminary data.</text>
</comment>
<reference evidence="1" key="1">
    <citation type="submission" date="2023-07" db="EMBL/GenBank/DDBJ databases">
        <authorList>
            <person name="Stuckert A."/>
        </authorList>
    </citation>
    <scope>NUCLEOTIDE SEQUENCE</scope>
</reference>
<name>A0ABN9L654_9NEOB</name>
<gene>
    <name evidence="1" type="ORF">RIMI_LOCUS5251265</name>
</gene>
<sequence length="181" mass="20364">MKAPEWPSLHCFYLNPSLHELGWASKNGFEIKPPQEIVHLNTEEKWKEILAKCLEDPENVLPGDFFQEQAQIPNHTFTTGMKLEAINHKDPSCIVPATVNKNPAISSIRSERPGGQQCEQPLLTSAPLLSPVLDQIDRLDSSVSSLFLFQNPAISSIRSDRQIGQQCEQPLLISEPCYLQY</sequence>
<dbReference type="EMBL" id="CAUEEQ010008883">
    <property type="protein sequence ID" value="CAJ0932790.1"/>
    <property type="molecule type" value="Genomic_DNA"/>
</dbReference>
<dbReference type="SUPFAM" id="SSF63748">
    <property type="entry name" value="Tudor/PWWP/MBT"/>
    <property type="match status" value="2"/>
</dbReference>
<keyword evidence="2" id="KW-1185">Reference proteome</keyword>
<evidence type="ECO:0000313" key="1">
    <source>
        <dbReference type="EMBL" id="CAJ0932790.1"/>
    </source>
</evidence>
<dbReference type="Gene3D" id="2.30.30.140">
    <property type="match status" value="2"/>
</dbReference>
<protein>
    <submittedName>
        <fullName evidence="1">Uncharacterized protein</fullName>
    </submittedName>
</protein>
<organism evidence="1 2">
    <name type="scientific">Ranitomeya imitator</name>
    <name type="common">mimic poison frog</name>
    <dbReference type="NCBI Taxonomy" id="111125"/>
    <lineage>
        <taxon>Eukaryota</taxon>
        <taxon>Metazoa</taxon>
        <taxon>Chordata</taxon>
        <taxon>Craniata</taxon>
        <taxon>Vertebrata</taxon>
        <taxon>Euteleostomi</taxon>
        <taxon>Amphibia</taxon>
        <taxon>Batrachia</taxon>
        <taxon>Anura</taxon>
        <taxon>Neobatrachia</taxon>
        <taxon>Hyloidea</taxon>
        <taxon>Dendrobatidae</taxon>
        <taxon>Dendrobatinae</taxon>
        <taxon>Ranitomeya</taxon>
    </lineage>
</organism>